<dbReference type="SUPFAM" id="SSF50800">
    <property type="entry name" value="PK beta-barrel domain-like"/>
    <property type="match status" value="1"/>
</dbReference>
<dbReference type="Proteomes" id="UP001597474">
    <property type="component" value="Unassembled WGS sequence"/>
</dbReference>
<organism evidence="2 3">
    <name type="scientific">Sulfitobacter aestuarii</name>
    <dbReference type="NCBI Taxonomy" id="2161676"/>
    <lineage>
        <taxon>Bacteria</taxon>
        <taxon>Pseudomonadati</taxon>
        <taxon>Pseudomonadota</taxon>
        <taxon>Alphaproteobacteria</taxon>
        <taxon>Rhodobacterales</taxon>
        <taxon>Roseobacteraceae</taxon>
        <taxon>Sulfitobacter</taxon>
    </lineage>
</organism>
<evidence type="ECO:0000313" key="2">
    <source>
        <dbReference type="EMBL" id="MFD2738050.1"/>
    </source>
</evidence>
<gene>
    <name evidence="2" type="ORF">ACFSUD_00555</name>
</gene>
<dbReference type="InterPro" id="IPR005303">
    <property type="entry name" value="MOCOS_middle"/>
</dbReference>
<feature type="domain" description="MOSC" evidence="1">
    <location>
        <begin position="105"/>
        <end position="246"/>
    </location>
</feature>
<name>A0ABW5TXN7_9RHOB</name>
<evidence type="ECO:0000313" key="3">
    <source>
        <dbReference type="Proteomes" id="UP001597474"/>
    </source>
</evidence>
<evidence type="ECO:0000259" key="1">
    <source>
        <dbReference type="PROSITE" id="PS51340"/>
    </source>
</evidence>
<protein>
    <submittedName>
        <fullName evidence="2">MOSC domain-containing protein</fullName>
    </submittedName>
</protein>
<dbReference type="PROSITE" id="PS51340">
    <property type="entry name" value="MOSC"/>
    <property type="match status" value="1"/>
</dbReference>
<keyword evidence="3" id="KW-1185">Reference proteome</keyword>
<reference evidence="3" key="1">
    <citation type="journal article" date="2019" name="Int. J. Syst. Evol. Microbiol.">
        <title>The Global Catalogue of Microorganisms (GCM) 10K type strain sequencing project: providing services to taxonomists for standard genome sequencing and annotation.</title>
        <authorList>
            <consortium name="The Broad Institute Genomics Platform"/>
            <consortium name="The Broad Institute Genome Sequencing Center for Infectious Disease"/>
            <person name="Wu L."/>
            <person name="Ma J."/>
        </authorList>
    </citation>
    <scope>NUCLEOTIDE SEQUENCE [LARGE SCALE GENOMIC DNA]</scope>
    <source>
        <strain evidence="3">TISTR 2562</strain>
    </source>
</reference>
<accession>A0ABW5TXN7</accession>
<dbReference type="RefSeq" id="WP_386371082.1">
    <property type="nucleotide sequence ID" value="NZ_JBHUMP010000001.1"/>
</dbReference>
<dbReference type="InterPro" id="IPR011037">
    <property type="entry name" value="Pyrv_Knase-like_insert_dom_sf"/>
</dbReference>
<sequence length="246" mass="27675">MQVAQIFRHPLKAHGEEELRDVTLHEGQSMPFDRIWAVAHEAAKVSPGAWAPCANFSRAAKVPTLMAIRAAFDQDSDMLTLSHPERPELCFDPDSEEARYLEWIAPLMPSDRAQPMGIVRLDKRGFTDSPYPCVSLCNSASLREVEAQLGQPLARARWRSNFWIDGLAPWQEFDLLGREISIGDTLLRIRDRIRRCLATAANPETGKRDADTLGTLNSTWNHQDFGIYAEVIRSGTVARGDKIKVH</sequence>
<dbReference type="EMBL" id="JBHUMP010000001">
    <property type="protein sequence ID" value="MFD2738050.1"/>
    <property type="molecule type" value="Genomic_DNA"/>
</dbReference>
<dbReference type="Pfam" id="PF03473">
    <property type="entry name" value="MOSC"/>
    <property type="match status" value="1"/>
</dbReference>
<dbReference type="InterPro" id="IPR005302">
    <property type="entry name" value="MoCF_Sase_C"/>
</dbReference>
<comment type="caution">
    <text evidence="2">The sequence shown here is derived from an EMBL/GenBank/DDBJ whole genome shotgun (WGS) entry which is preliminary data.</text>
</comment>
<dbReference type="Pfam" id="PF03476">
    <property type="entry name" value="MOSC_N"/>
    <property type="match status" value="1"/>
</dbReference>
<proteinExistence type="predicted"/>
<dbReference type="Gene3D" id="2.40.33.20">
    <property type="entry name" value="PK beta-barrel domain-like"/>
    <property type="match status" value="1"/>
</dbReference>